<dbReference type="STRING" id="441103.TRN7648_00762"/>
<dbReference type="Gene3D" id="3.40.190.10">
    <property type="entry name" value="Periplasmic binding protein-like II"/>
    <property type="match status" value="2"/>
</dbReference>
<keyword evidence="4" id="KW-1185">Reference proteome</keyword>
<evidence type="ECO:0000313" key="4">
    <source>
        <dbReference type="Proteomes" id="UP000054935"/>
    </source>
</evidence>
<organism evidence="3 4">
    <name type="scientific">Tropicibacter naphthalenivorans</name>
    <dbReference type="NCBI Taxonomy" id="441103"/>
    <lineage>
        <taxon>Bacteria</taxon>
        <taxon>Pseudomonadati</taxon>
        <taxon>Pseudomonadota</taxon>
        <taxon>Alphaproteobacteria</taxon>
        <taxon>Rhodobacterales</taxon>
        <taxon>Roseobacteraceae</taxon>
        <taxon>Tropicibacter</taxon>
    </lineage>
</organism>
<reference evidence="3 4" key="1">
    <citation type="submission" date="2015-09" db="EMBL/GenBank/DDBJ databases">
        <authorList>
            <consortium name="Swine Surveillance"/>
        </authorList>
    </citation>
    <scope>NUCLEOTIDE SEQUENCE [LARGE SCALE GENOMIC DNA]</scope>
    <source>
        <strain evidence="3 4">CECT 7648</strain>
    </source>
</reference>
<dbReference type="AlphaFoldDB" id="A0A0P1G2M7"/>
<sequence length="332" mass="37087">MMAIGAQAQAQCGTDAYTVKPGDTVFTIAQAKYGDPEKWTLIYYANEAALQASVFQVTPGDVLDIPCEPGSQQADATPLRVETGAELKLLTGSNYEPFTDLAWPGEGMLTEIVNAAMETTPDPVTYSITWENDWSKHLFPGLDSKQFDMGFPWYKPPCDQMPDNERCANFHFSDPLVEVLLMLFVRSDEGFKFDSDDDLLGKSICRPHGFLTFDLDRPGRDWLQNGKVQLVRANNEAECFDKLLAGEVDAVSLNVFLGAQVIKEQGLQGRVVAMERPLSTAGMHVIISKKHWRGTTFLYRFNAGLAKLKESDRYAEIVNKHLGVFWEQIKSN</sequence>
<dbReference type="InterPro" id="IPR036779">
    <property type="entry name" value="LysM_dom_sf"/>
</dbReference>
<name>A0A0P1G2M7_9RHOB</name>
<dbReference type="Proteomes" id="UP000054935">
    <property type="component" value="Unassembled WGS sequence"/>
</dbReference>
<evidence type="ECO:0000259" key="2">
    <source>
        <dbReference type="PROSITE" id="PS51782"/>
    </source>
</evidence>
<dbReference type="Pfam" id="PF00497">
    <property type="entry name" value="SBP_bac_3"/>
    <property type="match status" value="1"/>
</dbReference>
<keyword evidence="1" id="KW-0732">Signal</keyword>
<dbReference type="InterPro" id="IPR001638">
    <property type="entry name" value="Solute-binding_3/MltF_N"/>
</dbReference>
<dbReference type="PROSITE" id="PS51782">
    <property type="entry name" value="LYSM"/>
    <property type="match status" value="1"/>
</dbReference>
<gene>
    <name evidence="3" type="ORF">TRN7648_00762</name>
</gene>
<dbReference type="SUPFAM" id="SSF53850">
    <property type="entry name" value="Periplasmic binding protein-like II"/>
    <property type="match status" value="1"/>
</dbReference>
<dbReference type="EMBL" id="CYSE01000001">
    <property type="protein sequence ID" value="CUH76063.1"/>
    <property type="molecule type" value="Genomic_DNA"/>
</dbReference>
<protein>
    <submittedName>
        <fullName evidence="3">LysM domain/BON superfamily protein</fullName>
    </submittedName>
</protein>
<evidence type="ECO:0000313" key="3">
    <source>
        <dbReference type="EMBL" id="CUH76063.1"/>
    </source>
</evidence>
<proteinExistence type="predicted"/>
<evidence type="ECO:0000256" key="1">
    <source>
        <dbReference type="ARBA" id="ARBA00022729"/>
    </source>
</evidence>
<accession>A0A0P1G2M7</accession>
<dbReference type="RefSeq" id="WP_234988701.1">
    <property type="nucleotide sequence ID" value="NZ_FWXX01000001.1"/>
</dbReference>
<dbReference type="PANTHER" id="PTHR35936:SF25">
    <property type="entry name" value="ABC TRANSPORTER SUBSTRATE-BINDING PROTEIN"/>
    <property type="match status" value="1"/>
</dbReference>
<dbReference type="Gene3D" id="3.10.350.10">
    <property type="entry name" value="LysM domain"/>
    <property type="match status" value="1"/>
</dbReference>
<dbReference type="PANTHER" id="PTHR35936">
    <property type="entry name" value="MEMBRANE-BOUND LYTIC MUREIN TRANSGLYCOSYLASE F"/>
    <property type="match status" value="1"/>
</dbReference>
<dbReference type="CDD" id="cd00118">
    <property type="entry name" value="LysM"/>
    <property type="match status" value="1"/>
</dbReference>
<dbReference type="InterPro" id="IPR018392">
    <property type="entry name" value="LysM"/>
</dbReference>
<feature type="domain" description="LysM" evidence="2">
    <location>
        <begin position="15"/>
        <end position="65"/>
    </location>
</feature>